<name>A0A5F0MH67_CARDV</name>
<accession>A0A5F0MH67</accession>
<reference evidence="1 2" key="1">
    <citation type="journal article" date="2018" name="Int. J. Food Microbiol.">
        <title>Growth of Carnobacterium spp. isolated from chilled vacuum-packaged meat under relevant acidic conditions.</title>
        <authorList>
            <person name="Zhang P."/>
            <person name="Badoni M."/>
            <person name="Ganzle M."/>
            <person name="Yang X."/>
        </authorList>
    </citation>
    <scope>NUCLEOTIDE SEQUENCE [LARGE SCALE GENOMIC DNA]</scope>
    <source>
        <strain evidence="1 2">B2</strain>
    </source>
</reference>
<dbReference type="AlphaFoldDB" id="A0A5F0MH67"/>
<dbReference type="EMBL" id="NRPP01000019">
    <property type="protein sequence ID" value="TFJ23323.1"/>
    <property type="molecule type" value="Genomic_DNA"/>
</dbReference>
<sequence length="381" mass="44498">MCNTANKLEFYVVNKITKETINIGGTCSTNVVTGEMNELSKLIKNEIAGSRYVNILSEIPELRAVVFSPKQFINDLTYELPNLLEMNYQKDSSNVLKSLKKYLNDTGNEAVSKERLIKNLGIFDNTKNEINQFQNNAKNNKWSLSHEIKKSFQSQPNSDSIVSNIKFNNGRINKKIAQKINSVDFLRKYIKEAFNNNNRTLPVKIRKCSVGVIHFQYTNEFDSSYKFSIDSQIFIDTFGRIIFDNIDQPKRDLAKFFIENSNIISLSNIETKNNLLSSVKYSISDTKKYLVYDLYGSFSEKLDEWHYSKFELLINNWTVYREHESELLYLFRDEKKLISASLIMLFQMRYIQERTLSNLMKEAERISAKVLFNEIRSEVYK</sequence>
<dbReference type="Proteomes" id="UP000297938">
    <property type="component" value="Unassembled WGS sequence"/>
</dbReference>
<evidence type="ECO:0000313" key="2">
    <source>
        <dbReference type="Proteomes" id="UP000297938"/>
    </source>
</evidence>
<evidence type="ECO:0000313" key="1">
    <source>
        <dbReference type="EMBL" id="TFJ23323.1"/>
    </source>
</evidence>
<comment type="caution">
    <text evidence="1">The sequence shown here is derived from an EMBL/GenBank/DDBJ whole genome shotgun (WGS) entry which is preliminary data.</text>
</comment>
<protein>
    <submittedName>
        <fullName evidence="1">Uncharacterized protein</fullName>
    </submittedName>
</protein>
<gene>
    <name evidence="1" type="ORF">CKN69_13145</name>
</gene>
<organism evidence="1 2">
    <name type="scientific">Carnobacterium divergens</name>
    <name type="common">Lactobacillus divergens</name>
    <dbReference type="NCBI Taxonomy" id="2748"/>
    <lineage>
        <taxon>Bacteria</taxon>
        <taxon>Bacillati</taxon>
        <taxon>Bacillota</taxon>
        <taxon>Bacilli</taxon>
        <taxon>Lactobacillales</taxon>
        <taxon>Carnobacteriaceae</taxon>
        <taxon>Carnobacterium</taxon>
    </lineage>
</organism>
<proteinExistence type="predicted"/>